<proteinExistence type="predicted"/>
<protein>
    <submittedName>
        <fullName evidence="1">Class II fructose-bisphosphate aldolase</fullName>
    </submittedName>
</protein>
<evidence type="ECO:0000313" key="2">
    <source>
        <dbReference type="Proteomes" id="UP000682782"/>
    </source>
</evidence>
<keyword evidence="2" id="KW-1185">Reference proteome</keyword>
<gene>
    <name evidence="1" type="ORF">JYE49_00740</name>
</gene>
<organism evidence="1 2">
    <name type="scientific">Aristaeella hokkaidonensis</name>
    <dbReference type="NCBI Taxonomy" id="3046382"/>
    <lineage>
        <taxon>Bacteria</taxon>
        <taxon>Bacillati</taxon>
        <taxon>Bacillota</taxon>
        <taxon>Clostridia</taxon>
        <taxon>Eubacteriales</taxon>
        <taxon>Aristaeellaceae</taxon>
        <taxon>Aristaeella</taxon>
    </lineage>
</organism>
<sequence>MLVNMNDVLLPAKEGKYAVGFFNAVNVEMARAIIETAEELRAPVMVGTAEVLLPAMPLERVAEYLIPMAKKASVPVCVHYDHGLTFEKCMEALDLGFTSVMYDCSTETYEANVEKVAEMVGICHAKGVTVEGELGHVGDNEGAGKLENPEDYFTNPDTAADFVNRTGIDSLAVAVGNAHGDYKFPPKLDFDRIETIAGRTGLPLVLHGGSGLSDSDFRTAVQRGICKVNIFTDIDKAGKAGIEEGLAAGASSMMGLIPYEIEAMKKVVRNKMELFGSVGRIPMQTE</sequence>
<accession>A0AC61N675</accession>
<dbReference type="EMBL" id="CP068393">
    <property type="protein sequence ID" value="QUC67276.1"/>
    <property type="molecule type" value="Genomic_DNA"/>
</dbReference>
<name>A0AC61N675_9FIRM</name>
<evidence type="ECO:0000313" key="1">
    <source>
        <dbReference type="EMBL" id="QUC67276.1"/>
    </source>
</evidence>
<reference evidence="1" key="1">
    <citation type="submission" date="2021-01" db="EMBL/GenBank/DDBJ databases">
        <title>Complete genome sequence of Clostridiales bacterium R-7.</title>
        <authorList>
            <person name="Mahoney-Kurpe S.C."/>
            <person name="Palevich N."/>
            <person name="Koike S."/>
            <person name="Moon C.D."/>
            <person name="Attwood G.T."/>
        </authorList>
    </citation>
    <scope>NUCLEOTIDE SEQUENCE</scope>
    <source>
        <strain evidence="1">R-7</strain>
    </source>
</reference>
<dbReference type="Proteomes" id="UP000682782">
    <property type="component" value="Chromosome"/>
</dbReference>